<proteinExistence type="predicted"/>
<name>A0AAV3QMW3_LITER</name>
<organism evidence="2 3">
    <name type="scientific">Lithospermum erythrorhizon</name>
    <name type="common">Purple gromwell</name>
    <name type="synonym">Lithospermum officinale var. erythrorhizon</name>
    <dbReference type="NCBI Taxonomy" id="34254"/>
    <lineage>
        <taxon>Eukaryota</taxon>
        <taxon>Viridiplantae</taxon>
        <taxon>Streptophyta</taxon>
        <taxon>Embryophyta</taxon>
        <taxon>Tracheophyta</taxon>
        <taxon>Spermatophyta</taxon>
        <taxon>Magnoliopsida</taxon>
        <taxon>eudicotyledons</taxon>
        <taxon>Gunneridae</taxon>
        <taxon>Pentapetalae</taxon>
        <taxon>asterids</taxon>
        <taxon>lamiids</taxon>
        <taxon>Boraginales</taxon>
        <taxon>Boraginaceae</taxon>
        <taxon>Boraginoideae</taxon>
        <taxon>Lithospermeae</taxon>
        <taxon>Lithospermum</taxon>
    </lineage>
</organism>
<dbReference type="Proteomes" id="UP001454036">
    <property type="component" value="Unassembled WGS sequence"/>
</dbReference>
<dbReference type="EMBL" id="BAABME010004954">
    <property type="protein sequence ID" value="GAA0164105.1"/>
    <property type="molecule type" value="Genomic_DNA"/>
</dbReference>
<dbReference type="GO" id="GO:0004523">
    <property type="term" value="F:RNA-DNA hybrid ribonuclease activity"/>
    <property type="evidence" value="ECO:0007669"/>
    <property type="project" value="InterPro"/>
</dbReference>
<dbReference type="GO" id="GO:0003676">
    <property type="term" value="F:nucleic acid binding"/>
    <property type="evidence" value="ECO:0007669"/>
    <property type="project" value="InterPro"/>
</dbReference>
<dbReference type="InterPro" id="IPR036397">
    <property type="entry name" value="RNaseH_sf"/>
</dbReference>
<comment type="caution">
    <text evidence="2">The sequence shown here is derived from an EMBL/GenBank/DDBJ whole genome shotgun (WGS) entry which is preliminary data.</text>
</comment>
<protein>
    <recommendedName>
        <fullName evidence="1">RNase H type-1 domain-containing protein</fullName>
    </recommendedName>
</protein>
<dbReference type="PANTHER" id="PTHR47074">
    <property type="entry name" value="BNAC02G40300D PROTEIN"/>
    <property type="match status" value="1"/>
</dbReference>
<keyword evidence="3" id="KW-1185">Reference proteome</keyword>
<evidence type="ECO:0000313" key="3">
    <source>
        <dbReference type="Proteomes" id="UP001454036"/>
    </source>
</evidence>
<sequence length="301" mass="34370">MSMPLSKHHIRDRVIWNHTKNGEGHWKNFREWWNHLSPSLDDAAKVEILEKGRWGGTVQQGRWQAPDQQWLKINCDASWMKHNRRCSIGVVVRGVQGCFKGARFNIMSQVSSALVAVAMAVREGMLFAKENNWNRVVIESDSSTLIQALKGEIGTPLEVDVLVWDVQQWSKNMEVKFQFTRTSNNAAHLVAHWDCGLEQQATWLDVQPHWLLATLQIVDIESADGGEGFFDGLEGMLLFYNPLRTCYVCKKLEERRLASFVVQPIRSMDLIIIISVGPVLLPISTLRCLTIHVIDMECYLS</sequence>
<accession>A0AAV3QMW3</accession>
<dbReference type="SUPFAM" id="SSF53098">
    <property type="entry name" value="Ribonuclease H-like"/>
    <property type="match status" value="1"/>
</dbReference>
<dbReference type="InterPro" id="IPR044730">
    <property type="entry name" value="RNase_H-like_dom_plant"/>
</dbReference>
<evidence type="ECO:0000259" key="1">
    <source>
        <dbReference type="Pfam" id="PF13456"/>
    </source>
</evidence>
<dbReference type="Gene3D" id="3.30.420.10">
    <property type="entry name" value="Ribonuclease H-like superfamily/Ribonuclease H"/>
    <property type="match status" value="1"/>
</dbReference>
<dbReference type="AlphaFoldDB" id="A0AAV3QMW3"/>
<dbReference type="InterPro" id="IPR012337">
    <property type="entry name" value="RNaseH-like_sf"/>
</dbReference>
<dbReference type="PANTHER" id="PTHR47074:SF48">
    <property type="entry name" value="POLYNUCLEOTIDYL TRANSFERASE, RIBONUCLEASE H-LIKE SUPERFAMILY PROTEIN"/>
    <property type="match status" value="1"/>
</dbReference>
<dbReference type="CDD" id="cd06222">
    <property type="entry name" value="RNase_H_like"/>
    <property type="match status" value="1"/>
</dbReference>
<dbReference type="InterPro" id="IPR052929">
    <property type="entry name" value="RNase_H-like_EbsB-rel"/>
</dbReference>
<evidence type="ECO:0000313" key="2">
    <source>
        <dbReference type="EMBL" id="GAA0164105.1"/>
    </source>
</evidence>
<feature type="domain" description="RNase H type-1" evidence="1">
    <location>
        <begin position="74"/>
        <end position="193"/>
    </location>
</feature>
<gene>
    <name evidence="2" type="ORF">LIER_19819</name>
</gene>
<dbReference type="Pfam" id="PF13456">
    <property type="entry name" value="RVT_3"/>
    <property type="match status" value="1"/>
</dbReference>
<dbReference type="InterPro" id="IPR002156">
    <property type="entry name" value="RNaseH_domain"/>
</dbReference>
<reference evidence="2 3" key="1">
    <citation type="submission" date="2024-01" db="EMBL/GenBank/DDBJ databases">
        <title>The complete chloroplast genome sequence of Lithospermum erythrorhizon: insights into the phylogenetic relationship among Boraginaceae species and the maternal lineages of purple gromwells.</title>
        <authorList>
            <person name="Okada T."/>
            <person name="Watanabe K."/>
        </authorList>
    </citation>
    <scope>NUCLEOTIDE SEQUENCE [LARGE SCALE GENOMIC DNA]</scope>
</reference>